<name>A0A538T5M2_UNCEI</name>
<keyword evidence="7 10" id="KW-0456">Lyase</keyword>
<evidence type="ECO:0000256" key="8">
    <source>
        <dbReference type="ARBA" id="ARBA00049047"/>
    </source>
</evidence>
<comment type="subunit">
    <text evidence="2">Tetramer of two alpha and two beta chains.</text>
</comment>
<feature type="non-terminal residue" evidence="10">
    <location>
        <position position="1"/>
    </location>
</feature>
<evidence type="ECO:0000256" key="3">
    <source>
        <dbReference type="ARBA" id="ARBA00012043"/>
    </source>
</evidence>
<gene>
    <name evidence="10" type="primary">trpA</name>
    <name evidence="10" type="ORF">E6K72_02080</name>
</gene>
<evidence type="ECO:0000256" key="4">
    <source>
        <dbReference type="ARBA" id="ARBA00022605"/>
    </source>
</evidence>
<evidence type="ECO:0000256" key="6">
    <source>
        <dbReference type="ARBA" id="ARBA00023141"/>
    </source>
</evidence>
<dbReference type="AlphaFoldDB" id="A0A538T5M2"/>
<dbReference type="Proteomes" id="UP000317716">
    <property type="component" value="Unassembled WGS sequence"/>
</dbReference>
<dbReference type="InterPro" id="IPR013785">
    <property type="entry name" value="Aldolase_TIM"/>
</dbReference>
<dbReference type="CDD" id="cd04724">
    <property type="entry name" value="Tryptophan_synthase_alpha"/>
    <property type="match status" value="1"/>
</dbReference>
<dbReference type="SUPFAM" id="SSF51366">
    <property type="entry name" value="Ribulose-phoshate binding barrel"/>
    <property type="match status" value="1"/>
</dbReference>
<protein>
    <recommendedName>
        <fullName evidence="3">tryptophan synthase</fullName>
        <ecNumber evidence="3">4.2.1.20</ecNumber>
    </recommendedName>
</protein>
<dbReference type="EC" id="4.2.1.20" evidence="3"/>
<dbReference type="PANTHER" id="PTHR43406:SF1">
    <property type="entry name" value="TRYPTOPHAN SYNTHASE ALPHA CHAIN, CHLOROPLASTIC"/>
    <property type="match status" value="1"/>
</dbReference>
<accession>A0A538T5M2</accession>
<comment type="pathway">
    <text evidence="1">Amino-acid biosynthesis; L-tryptophan biosynthesis; L-tryptophan from chorismate: step 5/5.</text>
</comment>
<sequence>GAEQALALVARFRDHDPLPVVIMSYAQPILASGVERFTRAASEAGADGLLISDLPPEEAPEVWEQCDREGLDTVTMVAPTTDPGRLPLLLARCRGFVYVVARTGVTGDSKGFAGSLLDRIADLRRLTTLPIAVGFGISSPAAARTLRGVADAVVVGAAFARAVAQDPSSGAVMRVRELAGSLIASVR</sequence>
<dbReference type="NCBIfam" id="TIGR00262">
    <property type="entry name" value="trpA"/>
    <property type="match status" value="1"/>
</dbReference>
<reference evidence="10 11" key="1">
    <citation type="journal article" date="2019" name="Nat. Microbiol.">
        <title>Mediterranean grassland soil C-N compound turnover is dependent on rainfall and depth, and is mediated by genomically divergent microorganisms.</title>
        <authorList>
            <person name="Diamond S."/>
            <person name="Andeer P.F."/>
            <person name="Li Z."/>
            <person name="Crits-Christoph A."/>
            <person name="Burstein D."/>
            <person name="Anantharaman K."/>
            <person name="Lane K.R."/>
            <person name="Thomas B.C."/>
            <person name="Pan C."/>
            <person name="Northen T.R."/>
            <person name="Banfield J.F."/>
        </authorList>
    </citation>
    <scope>NUCLEOTIDE SEQUENCE [LARGE SCALE GENOMIC DNA]</scope>
    <source>
        <strain evidence="10">WS_2</strain>
    </source>
</reference>
<dbReference type="PANTHER" id="PTHR43406">
    <property type="entry name" value="TRYPTOPHAN SYNTHASE, ALPHA CHAIN"/>
    <property type="match status" value="1"/>
</dbReference>
<evidence type="ECO:0000313" key="11">
    <source>
        <dbReference type="Proteomes" id="UP000317716"/>
    </source>
</evidence>
<dbReference type="GO" id="GO:0005829">
    <property type="term" value="C:cytosol"/>
    <property type="evidence" value="ECO:0007669"/>
    <property type="project" value="TreeGrafter"/>
</dbReference>
<evidence type="ECO:0000256" key="2">
    <source>
        <dbReference type="ARBA" id="ARBA00011270"/>
    </source>
</evidence>
<evidence type="ECO:0000256" key="7">
    <source>
        <dbReference type="ARBA" id="ARBA00023239"/>
    </source>
</evidence>
<proteinExistence type="inferred from homology"/>
<dbReference type="UniPathway" id="UPA00035">
    <property type="reaction ID" value="UER00044"/>
</dbReference>
<keyword evidence="5" id="KW-0822">Tryptophan biosynthesis</keyword>
<dbReference type="InterPro" id="IPR002028">
    <property type="entry name" value="Trp_synthase_suA"/>
</dbReference>
<dbReference type="Gene3D" id="3.20.20.70">
    <property type="entry name" value="Aldolase class I"/>
    <property type="match status" value="1"/>
</dbReference>
<dbReference type="Pfam" id="PF00290">
    <property type="entry name" value="Trp_syntA"/>
    <property type="match status" value="1"/>
</dbReference>
<evidence type="ECO:0000256" key="1">
    <source>
        <dbReference type="ARBA" id="ARBA00004733"/>
    </source>
</evidence>
<keyword evidence="6" id="KW-0057">Aromatic amino acid biosynthesis</keyword>
<dbReference type="InterPro" id="IPR011060">
    <property type="entry name" value="RibuloseP-bd_barrel"/>
</dbReference>
<dbReference type="EMBL" id="VBOS01000062">
    <property type="protein sequence ID" value="TMQ58932.1"/>
    <property type="molecule type" value="Genomic_DNA"/>
</dbReference>
<comment type="similarity">
    <text evidence="9">Belongs to the TrpA family.</text>
</comment>
<evidence type="ECO:0000313" key="10">
    <source>
        <dbReference type="EMBL" id="TMQ58932.1"/>
    </source>
</evidence>
<evidence type="ECO:0000256" key="5">
    <source>
        <dbReference type="ARBA" id="ARBA00022822"/>
    </source>
</evidence>
<keyword evidence="4" id="KW-0028">Amino-acid biosynthesis</keyword>
<organism evidence="10 11">
    <name type="scientific">Eiseniibacteriota bacterium</name>
    <dbReference type="NCBI Taxonomy" id="2212470"/>
    <lineage>
        <taxon>Bacteria</taxon>
        <taxon>Candidatus Eiseniibacteriota</taxon>
    </lineage>
</organism>
<evidence type="ECO:0000256" key="9">
    <source>
        <dbReference type="RuleBase" id="RU003662"/>
    </source>
</evidence>
<comment type="caution">
    <text evidence="10">The sequence shown here is derived from an EMBL/GenBank/DDBJ whole genome shotgun (WGS) entry which is preliminary data.</text>
</comment>
<dbReference type="GO" id="GO:0004834">
    <property type="term" value="F:tryptophan synthase activity"/>
    <property type="evidence" value="ECO:0007669"/>
    <property type="project" value="UniProtKB-EC"/>
</dbReference>
<comment type="catalytic activity">
    <reaction evidence="8">
        <text>(1S,2R)-1-C-(indol-3-yl)glycerol 3-phosphate + L-serine = D-glyceraldehyde 3-phosphate + L-tryptophan + H2O</text>
        <dbReference type="Rhea" id="RHEA:10532"/>
        <dbReference type="ChEBI" id="CHEBI:15377"/>
        <dbReference type="ChEBI" id="CHEBI:33384"/>
        <dbReference type="ChEBI" id="CHEBI:57912"/>
        <dbReference type="ChEBI" id="CHEBI:58866"/>
        <dbReference type="ChEBI" id="CHEBI:59776"/>
        <dbReference type="EC" id="4.2.1.20"/>
    </reaction>
</comment>